<dbReference type="PROSITE" id="PS00917">
    <property type="entry name" value="ASN_GLN_ASE_2"/>
    <property type="match status" value="1"/>
</dbReference>
<dbReference type="InterPro" id="IPR040919">
    <property type="entry name" value="Asparaginase_C"/>
</dbReference>
<dbReference type="InterPro" id="IPR041725">
    <property type="entry name" value="L-asparaginase_I"/>
</dbReference>
<evidence type="ECO:0000256" key="5">
    <source>
        <dbReference type="PIRSR" id="PIRSR001220-1"/>
    </source>
</evidence>
<dbReference type="InterPro" id="IPR027475">
    <property type="entry name" value="Asparaginase/glutaminase_AS2"/>
</dbReference>
<accession>A0A7G9B2Y3</accession>
<dbReference type="GO" id="GO:0004067">
    <property type="term" value="F:asparaginase activity"/>
    <property type="evidence" value="ECO:0007669"/>
    <property type="project" value="UniProtKB-UniRule"/>
</dbReference>
<comment type="catalytic activity">
    <reaction evidence="4">
        <text>L-asparagine + H2O = L-aspartate + NH4(+)</text>
        <dbReference type="Rhea" id="RHEA:21016"/>
        <dbReference type="ChEBI" id="CHEBI:15377"/>
        <dbReference type="ChEBI" id="CHEBI:28938"/>
        <dbReference type="ChEBI" id="CHEBI:29991"/>
        <dbReference type="ChEBI" id="CHEBI:58048"/>
        <dbReference type="EC" id="3.5.1.1"/>
    </reaction>
</comment>
<dbReference type="InterPro" id="IPR006033">
    <property type="entry name" value="AsnA_fam"/>
</dbReference>
<dbReference type="FunFam" id="3.40.50.1170:FF:000001">
    <property type="entry name" value="L-asparaginase 2"/>
    <property type="match status" value="1"/>
</dbReference>
<feature type="binding site" evidence="6">
    <location>
        <begin position="85"/>
        <end position="86"/>
    </location>
    <ligand>
        <name>substrate</name>
    </ligand>
</feature>
<dbReference type="InterPro" id="IPR027473">
    <property type="entry name" value="L-asparaginase_C"/>
</dbReference>
<dbReference type="NCBIfam" id="TIGR00519">
    <property type="entry name" value="asnASE_I"/>
    <property type="match status" value="1"/>
</dbReference>
<dbReference type="PROSITE" id="PS51257">
    <property type="entry name" value="PROKAR_LIPOPROTEIN"/>
    <property type="match status" value="1"/>
</dbReference>
<keyword evidence="12" id="KW-1185">Reference proteome</keyword>
<dbReference type="InterPro" id="IPR006034">
    <property type="entry name" value="Asparaginase/glutaminase-like"/>
</dbReference>
<dbReference type="RefSeq" id="WP_187332494.1">
    <property type="nucleotide sequence ID" value="NZ_CP060490.1"/>
</dbReference>
<feature type="binding site" evidence="6">
    <location>
        <position position="54"/>
    </location>
    <ligand>
        <name>substrate</name>
    </ligand>
</feature>
<evidence type="ECO:0000256" key="7">
    <source>
        <dbReference type="PROSITE-ProRule" id="PRU10099"/>
    </source>
</evidence>
<dbReference type="InterPro" id="IPR020827">
    <property type="entry name" value="Asparaginase/glutaminase_AS1"/>
</dbReference>
<organism evidence="11 12">
    <name type="scientific">Oscillibacter hominis</name>
    <dbReference type="NCBI Taxonomy" id="2763056"/>
    <lineage>
        <taxon>Bacteria</taxon>
        <taxon>Bacillati</taxon>
        <taxon>Bacillota</taxon>
        <taxon>Clostridia</taxon>
        <taxon>Eubacteriales</taxon>
        <taxon>Oscillospiraceae</taxon>
        <taxon>Oscillibacter</taxon>
    </lineage>
</organism>
<proteinExistence type="inferred from homology"/>
<feature type="domain" description="Asparaginase/glutaminase C-terminal" evidence="10">
    <location>
        <begin position="204"/>
        <end position="318"/>
    </location>
</feature>
<dbReference type="PIRSF" id="PIRSF001220">
    <property type="entry name" value="L-ASNase_gatD"/>
    <property type="match status" value="1"/>
</dbReference>
<dbReference type="CDD" id="cd08963">
    <property type="entry name" value="L-asparaginase_I"/>
    <property type="match status" value="1"/>
</dbReference>
<feature type="active site" evidence="7">
    <location>
        <position position="12"/>
    </location>
</feature>
<dbReference type="Pfam" id="PF17763">
    <property type="entry name" value="Asparaginase_C"/>
    <property type="match status" value="1"/>
</dbReference>
<evidence type="ECO:0000313" key="11">
    <source>
        <dbReference type="EMBL" id="QNL43914.1"/>
    </source>
</evidence>
<dbReference type="PROSITE" id="PS00144">
    <property type="entry name" value="ASN_GLN_ASE_1"/>
    <property type="match status" value="1"/>
</dbReference>
<dbReference type="GO" id="GO:0006520">
    <property type="term" value="P:amino acid metabolic process"/>
    <property type="evidence" value="ECO:0007669"/>
    <property type="project" value="InterPro"/>
</dbReference>
<evidence type="ECO:0000256" key="3">
    <source>
        <dbReference type="ARBA" id="ARBA00022801"/>
    </source>
</evidence>
<dbReference type="PANTHER" id="PTHR11707:SF28">
    <property type="entry name" value="60 KDA LYSOPHOSPHOLIPASE"/>
    <property type="match status" value="1"/>
</dbReference>
<evidence type="ECO:0000256" key="2">
    <source>
        <dbReference type="ARBA" id="ARBA00012920"/>
    </source>
</evidence>
<evidence type="ECO:0000259" key="10">
    <source>
        <dbReference type="Pfam" id="PF17763"/>
    </source>
</evidence>
<dbReference type="SFLD" id="SFLDS00057">
    <property type="entry name" value="Glutaminase/Asparaginase"/>
    <property type="match status" value="1"/>
</dbReference>
<dbReference type="EC" id="3.5.1.1" evidence="2"/>
<keyword evidence="3" id="KW-0378">Hydrolase</keyword>
<dbReference type="AlphaFoldDB" id="A0A7G9B2Y3"/>
<dbReference type="Proteomes" id="UP000515960">
    <property type="component" value="Chromosome"/>
</dbReference>
<sequence length="330" mass="35862">MKKILLLTTGGTIACTGGGAGYAPTLDGSALLSYVPEVRGLADIELTGILNIDSSNMQPEDWELIAKTIRDAEDRYDGIVIVHGTDTMAYTSSAVSFMTLGLRKCVVFTGAQIPISKEGSDGRENLLDAVCTACSSGLTGVYVVFGGKIMPGCCVSKCDTEARAAFQCVNRREVGCVHQGKLRIFEYPSAPAGRPEWHIRVDNRVLLWKVTPGLSPDLLDACIEARYKIIILEAFGVGGLPMLRNSFLPKIIEWRERGILTVVTSQCHRGRCDMTIYETGRLALNQGAVCAGNMTREALLTKLMWILSITEDTDEIIALLRQNCCGEFGL</sequence>
<evidence type="ECO:0000259" key="9">
    <source>
        <dbReference type="Pfam" id="PF00710"/>
    </source>
</evidence>
<reference evidence="11 12" key="1">
    <citation type="submission" date="2020-08" db="EMBL/GenBank/DDBJ databases">
        <authorList>
            <person name="Liu C."/>
            <person name="Sun Q."/>
        </authorList>
    </citation>
    <scope>NUCLEOTIDE SEQUENCE [LARGE SCALE GENOMIC DNA]</scope>
    <source>
        <strain evidence="11 12">NSJ-62</strain>
    </source>
</reference>
<protein>
    <recommendedName>
        <fullName evidence="2">asparaginase</fullName>
        <ecNumber evidence="2">3.5.1.1</ecNumber>
    </recommendedName>
</protein>
<dbReference type="SMART" id="SM00870">
    <property type="entry name" value="Asparaginase"/>
    <property type="match status" value="1"/>
</dbReference>
<dbReference type="PRINTS" id="PR00139">
    <property type="entry name" value="ASNGLNASE"/>
</dbReference>
<feature type="active site" description="O-isoaspartyl threonine intermediate" evidence="5">
    <location>
        <position position="12"/>
    </location>
</feature>
<dbReference type="InterPro" id="IPR036152">
    <property type="entry name" value="Asp/glu_Ase-like_sf"/>
</dbReference>
<dbReference type="InterPro" id="IPR037152">
    <property type="entry name" value="L-asparaginase_N_sf"/>
</dbReference>
<dbReference type="KEGG" id="ohi:H8790_10725"/>
<feature type="domain" description="L-asparaginase N-terminal" evidence="9">
    <location>
        <begin position="3"/>
        <end position="186"/>
    </location>
</feature>
<evidence type="ECO:0000256" key="6">
    <source>
        <dbReference type="PIRSR" id="PIRSR001220-2"/>
    </source>
</evidence>
<evidence type="ECO:0000256" key="1">
    <source>
        <dbReference type="ARBA" id="ARBA00010518"/>
    </source>
</evidence>
<evidence type="ECO:0000256" key="4">
    <source>
        <dbReference type="ARBA" id="ARBA00049366"/>
    </source>
</evidence>
<feature type="active site" evidence="8">
    <location>
        <position position="85"/>
    </location>
</feature>
<dbReference type="InterPro" id="IPR027474">
    <property type="entry name" value="L-asparaginase_N"/>
</dbReference>
<evidence type="ECO:0000313" key="12">
    <source>
        <dbReference type="Proteomes" id="UP000515960"/>
    </source>
</evidence>
<name>A0A7G9B2Y3_9FIRM</name>
<dbReference type="PANTHER" id="PTHR11707">
    <property type="entry name" value="L-ASPARAGINASE"/>
    <property type="match status" value="1"/>
</dbReference>
<dbReference type="EMBL" id="CP060490">
    <property type="protein sequence ID" value="QNL43914.1"/>
    <property type="molecule type" value="Genomic_DNA"/>
</dbReference>
<dbReference type="SUPFAM" id="SSF53774">
    <property type="entry name" value="Glutaminase/Asparaginase"/>
    <property type="match status" value="1"/>
</dbReference>
<dbReference type="PROSITE" id="PS51732">
    <property type="entry name" value="ASN_GLN_ASE_3"/>
    <property type="match status" value="1"/>
</dbReference>
<dbReference type="PIRSF" id="PIRSF500176">
    <property type="entry name" value="L_ASNase"/>
    <property type="match status" value="1"/>
</dbReference>
<evidence type="ECO:0000256" key="8">
    <source>
        <dbReference type="PROSITE-ProRule" id="PRU10100"/>
    </source>
</evidence>
<dbReference type="Gene3D" id="3.40.50.1170">
    <property type="entry name" value="L-asparaginase, N-terminal domain"/>
    <property type="match status" value="1"/>
</dbReference>
<gene>
    <name evidence="11" type="ORF">H8790_10725</name>
</gene>
<dbReference type="Gene3D" id="3.40.50.40">
    <property type="match status" value="1"/>
</dbReference>
<dbReference type="Pfam" id="PF00710">
    <property type="entry name" value="Asparaginase"/>
    <property type="match status" value="1"/>
</dbReference>
<comment type="similarity">
    <text evidence="1">Belongs to the asparaginase 1 family.</text>
</comment>